<comment type="caution">
    <text evidence="1">The sequence shown here is derived from an EMBL/GenBank/DDBJ whole genome shotgun (WGS) entry which is preliminary data.</text>
</comment>
<feature type="non-terminal residue" evidence="1">
    <location>
        <position position="1"/>
    </location>
</feature>
<gene>
    <name evidence="1" type="ORF">LCGC14_2748850</name>
</gene>
<dbReference type="EMBL" id="LAZR01050206">
    <property type="protein sequence ID" value="KKK87877.1"/>
    <property type="molecule type" value="Genomic_DNA"/>
</dbReference>
<proteinExistence type="predicted"/>
<evidence type="ECO:0000313" key="1">
    <source>
        <dbReference type="EMBL" id="KKK87877.1"/>
    </source>
</evidence>
<reference evidence="1" key="1">
    <citation type="journal article" date="2015" name="Nature">
        <title>Complex archaea that bridge the gap between prokaryotes and eukaryotes.</title>
        <authorList>
            <person name="Spang A."/>
            <person name="Saw J.H."/>
            <person name="Jorgensen S.L."/>
            <person name="Zaremba-Niedzwiedzka K."/>
            <person name="Martijn J."/>
            <person name="Lind A.E."/>
            <person name="van Eijk R."/>
            <person name="Schleper C."/>
            <person name="Guy L."/>
            <person name="Ettema T.J."/>
        </authorList>
    </citation>
    <scope>NUCLEOTIDE SEQUENCE</scope>
</reference>
<accession>A0A0F8Z2D1</accession>
<organism evidence="1">
    <name type="scientific">marine sediment metagenome</name>
    <dbReference type="NCBI Taxonomy" id="412755"/>
    <lineage>
        <taxon>unclassified sequences</taxon>
        <taxon>metagenomes</taxon>
        <taxon>ecological metagenomes</taxon>
    </lineage>
</organism>
<sequence length="61" mass="6299">TQTLSNINAAGKAAILQPVPNATPVAIVEYDEGDDFGLDVTQAAGSACTATFDVFGYEYDA</sequence>
<dbReference type="AlphaFoldDB" id="A0A0F8Z2D1"/>
<name>A0A0F8Z2D1_9ZZZZ</name>
<protein>
    <submittedName>
        <fullName evidence="1">Uncharacterized protein</fullName>
    </submittedName>
</protein>